<evidence type="ECO:0000256" key="3">
    <source>
        <dbReference type="ARBA" id="ARBA00022692"/>
    </source>
</evidence>
<dbReference type="InterPro" id="IPR032694">
    <property type="entry name" value="CopC/D"/>
</dbReference>
<keyword evidence="3 10" id="KW-0812">Transmembrane</keyword>
<dbReference type="Gene3D" id="2.60.40.1220">
    <property type="match status" value="1"/>
</dbReference>
<comment type="subcellular location">
    <subcellularLocation>
        <location evidence="1">Cell membrane</location>
        <topology evidence="1">Multi-pass membrane protein</topology>
    </subcellularLocation>
</comment>
<keyword evidence="8 10" id="KW-0472">Membrane</keyword>
<proteinExistence type="predicted"/>
<feature type="transmembrane region" description="Helical" evidence="10">
    <location>
        <begin position="237"/>
        <end position="257"/>
    </location>
</feature>
<evidence type="ECO:0000256" key="8">
    <source>
        <dbReference type="ARBA" id="ARBA00023136"/>
    </source>
</evidence>
<dbReference type="Proteomes" id="UP001622731">
    <property type="component" value="Chromosome"/>
</dbReference>
<keyword evidence="15" id="KW-1185">Reference proteome</keyword>
<feature type="compositionally biased region" description="Gly residues" evidence="9">
    <location>
        <begin position="481"/>
        <end position="493"/>
    </location>
</feature>
<feature type="chain" id="PRO_5045073431" evidence="11">
    <location>
        <begin position="35"/>
        <end position="686"/>
    </location>
</feature>
<feature type="compositionally biased region" description="Low complexity" evidence="9">
    <location>
        <begin position="428"/>
        <end position="464"/>
    </location>
</feature>
<dbReference type="InterPro" id="IPR014755">
    <property type="entry name" value="Cu-Rt/internalin_Ig-like"/>
</dbReference>
<feature type="domain" description="Copper resistance protein D" evidence="13">
    <location>
        <begin position="341"/>
        <end position="419"/>
    </location>
</feature>
<keyword evidence="5 11" id="KW-0732">Signal</keyword>
<dbReference type="InterPro" id="IPR008457">
    <property type="entry name" value="Cu-R_CopD_dom"/>
</dbReference>
<evidence type="ECO:0000259" key="13">
    <source>
        <dbReference type="Pfam" id="PF05425"/>
    </source>
</evidence>
<feature type="compositionally biased region" description="Low complexity" evidence="9">
    <location>
        <begin position="471"/>
        <end position="480"/>
    </location>
</feature>
<feature type="transmembrane region" description="Helical" evidence="10">
    <location>
        <begin position="382"/>
        <end position="399"/>
    </location>
</feature>
<feature type="transmembrane region" description="Helical" evidence="10">
    <location>
        <begin position="529"/>
        <end position="547"/>
    </location>
</feature>
<feature type="transmembrane region" description="Helical" evidence="10">
    <location>
        <begin position="341"/>
        <end position="362"/>
    </location>
</feature>
<evidence type="ECO:0000256" key="4">
    <source>
        <dbReference type="ARBA" id="ARBA00022723"/>
    </source>
</evidence>
<reference evidence="14 15" key="1">
    <citation type="submission" date="2022-10" db="EMBL/GenBank/DDBJ databases">
        <title>The complete genomes of actinobacterial strains from the NBC collection.</title>
        <authorList>
            <person name="Joergensen T.S."/>
            <person name="Alvarez Arevalo M."/>
            <person name="Sterndorff E.B."/>
            <person name="Faurdal D."/>
            <person name="Vuksanovic O."/>
            <person name="Mourched A.-S."/>
            <person name="Charusanti P."/>
            <person name="Shaw S."/>
            <person name="Blin K."/>
            <person name="Weber T."/>
        </authorList>
    </citation>
    <scope>NUCLEOTIDE SEQUENCE [LARGE SCALE GENOMIC DNA]</scope>
    <source>
        <strain evidence="14 15">NBC_00116</strain>
    </source>
</reference>
<evidence type="ECO:0000259" key="12">
    <source>
        <dbReference type="Pfam" id="PF04234"/>
    </source>
</evidence>
<feature type="transmembrane region" description="Helical" evidence="10">
    <location>
        <begin position="269"/>
        <end position="288"/>
    </location>
</feature>
<sequence length="686" mass="69795">MTQTIAPRLRTLVLLLLAAACALLAGAGPASAHAALTGSDPREGAVVDKAPAQVSLTFSESVSMDDDSLRVLDPRGERVDDGKPSGTGGATYSVKLHAGLPDGTYTVTYQVVSADSHPVAGAYTFSVGAPSETSVAVSGQSAGGGFVGGLYGVGRYVSYTGFAVLVGGAAFVLACWPRGSGVRVLQRVVVSGWLALTAATLLLLLLRGSYTGSGKFADVFDLNLLGEVLQTKPGAALVSRLLLLAAAALFIAVLFGAYDKREDEEKRDLTFGLAVGGSVVAAGLAATWAMSEHASVGLQAGLAMPVDVVHLIAVATWLGGLTALLVALYRGPADTPVPALAVRRFSRVAFGSVIALVVTGTYQSWRQLGSWTAFTDTRYGQLLLVKIGLVAVLVGVAHFSRRWTAQLAEAAPAVAGAAAARRAEKGAGKASTKASAKASGTASAKAGTKASGTAPAKAGTKASGNAKVAQKASGTTRGSGTAKGTGTAKGSGGSPRAAQLARQRAAVDAARQKRQRDADPNRFGLRRSVLAEAGIAVVLLVVTTVLTQTEPGRTEEEAKAAGGSSAAASAPSTGAVTLDMPFDTGAQNGKGVVRVELDPARVGANDMHLYVERPDGTAFDLPEVKVALTQKAKSIGPLPVAPDHITTGHWSASGVQIPMAGDWEVAVTVRTSDIDQVTISKNTQIG</sequence>
<accession>A0ABZ1M3K3</accession>
<evidence type="ECO:0000313" key="15">
    <source>
        <dbReference type="Proteomes" id="UP001622731"/>
    </source>
</evidence>
<evidence type="ECO:0000256" key="2">
    <source>
        <dbReference type="ARBA" id="ARBA00022475"/>
    </source>
</evidence>
<evidence type="ECO:0000313" key="14">
    <source>
        <dbReference type="EMBL" id="WTR96142.1"/>
    </source>
</evidence>
<evidence type="ECO:0000256" key="9">
    <source>
        <dbReference type="SAM" id="MobiDB-lite"/>
    </source>
</evidence>
<dbReference type="EMBL" id="CP108200">
    <property type="protein sequence ID" value="WTR96142.1"/>
    <property type="molecule type" value="Genomic_DNA"/>
</dbReference>
<feature type="transmembrane region" description="Helical" evidence="10">
    <location>
        <begin position="308"/>
        <end position="329"/>
    </location>
</feature>
<evidence type="ECO:0000256" key="1">
    <source>
        <dbReference type="ARBA" id="ARBA00004651"/>
    </source>
</evidence>
<keyword evidence="2" id="KW-1003">Cell membrane</keyword>
<organism evidence="14 15">
    <name type="scientific">Streptomyces anthocyanicus</name>
    <dbReference type="NCBI Taxonomy" id="68174"/>
    <lineage>
        <taxon>Bacteria</taxon>
        <taxon>Bacillati</taxon>
        <taxon>Actinomycetota</taxon>
        <taxon>Actinomycetes</taxon>
        <taxon>Kitasatosporales</taxon>
        <taxon>Streptomycetaceae</taxon>
        <taxon>Streptomyces</taxon>
        <taxon>Streptomyces violaceoruber group</taxon>
    </lineage>
</organism>
<evidence type="ECO:0000256" key="11">
    <source>
        <dbReference type="SAM" id="SignalP"/>
    </source>
</evidence>
<protein>
    <submittedName>
        <fullName evidence="14">Copper resistance protein CopC</fullName>
    </submittedName>
</protein>
<keyword evidence="4" id="KW-0479">Metal-binding</keyword>
<evidence type="ECO:0000256" key="5">
    <source>
        <dbReference type="ARBA" id="ARBA00022729"/>
    </source>
</evidence>
<feature type="region of interest" description="Disordered" evidence="9">
    <location>
        <begin position="551"/>
        <end position="574"/>
    </location>
</feature>
<feature type="domain" description="CopC" evidence="12">
    <location>
        <begin position="33"/>
        <end position="127"/>
    </location>
</feature>
<keyword evidence="7" id="KW-0186">Copper</keyword>
<feature type="transmembrane region" description="Helical" evidence="10">
    <location>
        <begin position="188"/>
        <end position="206"/>
    </location>
</feature>
<dbReference type="SUPFAM" id="SSF81296">
    <property type="entry name" value="E set domains"/>
    <property type="match status" value="1"/>
</dbReference>
<feature type="transmembrane region" description="Helical" evidence="10">
    <location>
        <begin position="156"/>
        <end position="176"/>
    </location>
</feature>
<dbReference type="Pfam" id="PF04234">
    <property type="entry name" value="CopC"/>
    <property type="match status" value="1"/>
</dbReference>
<dbReference type="PANTHER" id="PTHR34820">
    <property type="entry name" value="INNER MEMBRANE PROTEIN YEBZ"/>
    <property type="match status" value="1"/>
</dbReference>
<name>A0ABZ1M3K3_9ACTN</name>
<evidence type="ECO:0000256" key="7">
    <source>
        <dbReference type="ARBA" id="ARBA00023008"/>
    </source>
</evidence>
<feature type="compositionally biased region" description="Low complexity" evidence="9">
    <location>
        <begin position="560"/>
        <end position="574"/>
    </location>
</feature>
<evidence type="ECO:0000256" key="6">
    <source>
        <dbReference type="ARBA" id="ARBA00022989"/>
    </source>
</evidence>
<keyword evidence="6 10" id="KW-1133">Transmembrane helix</keyword>
<dbReference type="PANTHER" id="PTHR34820:SF4">
    <property type="entry name" value="INNER MEMBRANE PROTEIN YEBZ"/>
    <property type="match status" value="1"/>
</dbReference>
<dbReference type="InterPro" id="IPR014756">
    <property type="entry name" value="Ig_E-set"/>
</dbReference>
<dbReference type="Pfam" id="PF05425">
    <property type="entry name" value="CopD"/>
    <property type="match status" value="1"/>
</dbReference>
<feature type="region of interest" description="Disordered" evidence="9">
    <location>
        <begin position="426"/>
        <end position="520"/>
    </location>
</feature>
<dbReference type="RefSeq" id="WP_354711786.1">
    <property type="nucleotide sequence ID" value="NZ_CP108200.1"/>
</dbReference>
<feature type="compositionally biased region" description="Low complexity" evidence="9">
    <location>
        <begin position="494"/>
        <end position="509"/>
    </location>
</feature>
<gene>
    <name evidence="14" type="ORF">OHB34_19350</name>
</gene>
<evidence type="ECO:0000256" key="10">
    <source>
        <dbReference type="SAM" id="Phobius"/>
    </source>
</evidence>
<feature type="signal peptide" evidence="11">
    <location>
        <begin position="1"/>
        <end position="34"/>
    </location>
</feature>
<dbReference type="InterPro" id="IPR007348">
    <property type="entry name" value="CopC_dom"/>
</dbReference>